<protein>
    <submittedName>
        <fullName evidence="1">Uncharacterized protein</fullName>
    </submittedName>
</protein>
<gene>
    <name evidence="1" type="ORF">AVEN_198291_1</name>
</gene>
<dbReference type="EMBL" id="BGPR01056269">
    <property type="protein sequence ID" value="GBO32786.1"/>
    <property type="molecule type" value="Genomic_DNA"/>
</dbReference>
<reference evidence="1 2" key="1">
    <citation type="journal article" date="2019" name="Sci. Rep.">
        <title>Orb-weaving spider Araneus ventricosus genome elucidates the spidroin gene catalogue.</title>
        <authorList>
            <person name="Kono N."/>
            <person name="Nakamura H."/>
            <person name="Ohtoshi R."/>
            <person name="Moran D.A.P."/>
            <person name="Shinohara A."/>
            <person name="Yoshida Y."/>
            <person name="Fujiwara M."/>
            <person name="Mori M."/>
            <person name="Tomita M."/>
            <person name="Arakawa K."/>
        </authorList>
    </citation>
    <scope>NUCLEOTIDE SEQUENCE [LARGE SCALE GENOMIC DNA]</scope>
</reference>
<sequence>MRGGAFSPKKGKVKSLFSPGTFYMFGFRALSKMSPGCVSSNPSVLEKIASLPGQGAEKLKCLDSTASPECRKVAFLATPNAAEKITCLLGNKRGEIFRLAPPAPDYLPLSNLVRESVNSANKNRRIYLFQGIGSDRIFFKHFLYVLAVCS</sequence>
<organism evidence="1 2">
    <name type="scientific">Araneus ventricosus</name>
    <name type="common">Orbweaver spider</name>
    <name type="synonym">Epeira ventricosa</name>
    <dbReference type="NCBI Taxonomy" id="182803"/>
    <lineage>
        <taxon>Eukaryota</taxon>
        <taxon>Metazoa</taxon>
        <taxon>Ecdysozoa</taxon>
        <taxon>Arthropoda</taxon>
        <taxon>Chelicerata</taxon>
        <taxon>Arachnida</taxon>
        <taxon>Araneae</taxon>
        <taxon>Araneomorphae</taxon>
        <taxon>Entelegynae</taxon>
        <taxon>Araneoidea</taxon>
        <taxon>Araneidae</taxon>
        <taxon>Araneus</taxon>
    </lineage>
</organism>
<dbReference type="AlphaFoldDB" id="A0A4Y2W8I9"/>
<evidence type="ECO:0000313" key="2">
    <source>
        <dbReference type="Proteomes" id="UP000499080"/>
    </source>
</evidence>
<proteinExistence type="predicted"/>
<name>A0A4Y2W8I9_ARAVE</name>
<dbReference type="Proteomes" id="UP000499080">
    <property type="component" value="Unassembled WGS sequence"/>
</dbReference>
<evidence type="ECO:0000313" key="1">
    <source>
        <dbReference type="EMBL" id="GBO32786.1"/>
    </source>
</evidence>
<accession>A0A4Y2W8I9</accession>
<keyword evidence="2" id="KW-1185">Reference proteome</keyword>
<comment type="caution">
    <text evidence="1">The sequence shown here is derived from an EMBL/GenBank/DDBJ whole genome shotgun (WGS) entry which is preliminary data.</text>
</comment>